<dbReference type="EMBL" id="JAHZIK010001805">
    <property type="protein sequence ID" value="MBW7459746.1"/>
    <property type="molecule type" value="Genomic_DNA"/>
</dbReference>
<evidence type="ECO:0000313" key="1">
    <source>
        <dbReference type="EMBL" id="MBW7459746.1"/>
    </source>
</evidence>
<reference evidence="1 2" key="1">
    <citation type="submission" date="2021-07" db="EMBL/GenBank/DDBJ databases">
        <title>Paenibacillus radiodurans sp. nov., isolated from the southeastern edge of Tengger Desert.</title>
        <authorList>
            <person name="Zhang G."/>
        </authorList>
    </citation>
    <scope>NUCLEOTIDE SEQUENCE [LARGE SCALE GENOMIC DNA]</scope>
    <source>
        <strain evidence="1 2">CCM 7311</strain>
    </source>
</reference>
<comment type="caution">
    <text evidence="1">The sequence shown here is derived from an EMBL/GenBank/DDBJ whole genome shotgun (WGS) entry which is preliminary data.</text>
</comment>
<keyword evidence="2" id="KW-1185">Reference proteome</keyword>
<evidence type="ECO:0000313" key="2">
    <source>
        <dbReference type="Proteomes" id="UP001519887"/>
    </source>
</evidence>
<dbReference type="Proteomes" id="UP001519887">
    <property type="component" value="Unassembled WGS sequence"/>
</dbReference>
<gene>
    <name evidence="1" type="ORF">K0U00_37370</name>
</gene>
<proteinExistence type="predicted"/>
<organism evidence="1 2">
    <name type="scientific">Paenibacillus sepulcri</name>
    <dbReference type="NCBI Taxonomy" id="359917"/>
    <lineage>
        <taxon>Bacteria</taxon>
        <taxon>Bacillati</taxon>
        <taxon>Bacillota</taxon>
        <taxon>Bacilli</taxon>
        <taxon>Bacillales</taxon>
        <taxon>Paenibacillaceae</taxon>
        <taxon>Paenibacillus</taxon>
    </lineage>
</organism>
<feature type="non-terminal residue" evidence="1">
    <location>
        <position position="234"/>
    </location>
</feature>
<keyword evidence="1" id="KW-0413">Isomerase</keyword>
<dbReference type="SUPFAM" id="SSF100950">
    <property type="entry name" value="NagB/RpiA/CoA transferase-like"/>
    <property type="match status" value="1"/>
</dbReference>
<dbReference type="Gene3D" id="3.40.50.1360">
    <property type="match status" value="1"/>
</dbReference>
<dbReference type="InterPro" id="IPR037171">
    <property type="entry name" value="NagB/RpiA_transferase-like"/>
</dbReference>
<name>A0ABS7CFN9_9BACL</name>
<dbReference type="GO" id="GO:0016853">
    <property type="term" value="F:isomerase activity"/>
    <property type="evidence" value="ECO:0007669"/>
    <property type="project" value="UniProtKB-KW"/>
</dbReference>
<protein>
    <submittedName>
        <fullName evidence="1">Glucosamine-6-phosphate isomerase</fullName>
    </submittedName>
</protein>
<accession>A0ABS7CFN9</accession>
<sequence>MNFMRTLKDSMLEGFYPAGWDMDRIDQCCANSPESIQEPQAFWHADFQPVSCEEVQELDVKMGHEIAREIRISKEAGRKLAIILPAGPMGMYKWAVYFLKEWQVDCSHVHGFNMDEWSDGDGRTLPPENKGSFQYAMEQAFYGPLGELTVPVKQRNFATADSLPAYASRIERLRKEGAELITVFGIGRMLHIAFWEPHFAAEFSTEQQWREETHRLGAKLHPLTIEQNAITSFK</sequence>